<gene>
    <name evidence="8" type="ORF">SAMN05421771_2349</name>
</gene>
<dbReference type="RefSeq" id="WP_089839301.1">
    <property type="nucleotide sequence ID" value="NZ_FOZL01000001.1"/>
</dbReference>
<comment type="similarity">
    <text evidence="1 4">Belongs to the glycosyl hydrolase 31 family.</text>
</comment>
<evidence type="ECO:0000259" key="7">
    <source>
        <dbReference type="Pfam" id="PF21365"/>
    </source>
</evidence>
<dbReference type="Gene3D" id="3.20.20.80">
    <property type="entry name" value="Glycosidases"/>
    <property type="match status" value="1"/>
</dbReference>
<dbReference type="EMBL" id="FOZL01000001">
    <property type="protein sequence ID" value="SFS13599.1"/>
    <property type="molecule type" value="Genomic_DNA"/>
</dbReference>
<keyword evidence="3 4" id="KW-0326">Glycosidase</keyword>
<dbReference type="Pfam" id="PF21365">
    <property type="entry name" value="Glyco_hydro_31_3rd"/>
    <property type="match status" value="1"/>
</dbReference>
<dbReference type="PANTHER" id="PTHR43053:SF4">
    <property type="entry name" value="MYOGENESIS-REGULATING GLYCOSIDASE"/>
    <property type="match status" value="1"/>
</dbReference>
<sequence>MTLGKLLLLAVFIPGAASVAQDAIVLKSGEVTFIADAHGFRYAFVKAGKSIVSADAKAGLLLAGSPVSVKTEGSCSVSSCVLAGTSEAGGKVRITVNLQPHHAELLAEPARIGDEVRFVSGGAEPAFGLADHAVEQKEFSTLSNKQFNTDVTGFADDTFLSGQGLTRLVSNFVIYPKQGFAELLVDPFTKIVHTSCTQIVQGVQHAQARVPMHYFFGTPHEIYREYLATRNTAGFRVMMPKYEAFGVGWEAFGALGWDTNTKTVRDSIDRYLGEGYPLKWIVIGSGFWPTRPEMHETTSFGLWDKEKYPDPAGLMAHFHREGLKTMLGLRITFITTGPYSAEGVRKGYFMMKDGKAQVFTGGWPKMPYYLLEAHNPEALNWYMALVKKWNDYGVDGYKEDFYGYGAYGLRDDKVDPTNDRLMADKKIIIERNGYLSSNGDLHRINDFNYNQDQDRGPVNSLALAYAGFPLVYPDIVGGTFGEDRFSTTRTPAMEAYMMRNAQWAALHSSMGMGEPPWTFSAKVSKVMLDSAKLHARFAPYLFSNARKFAQDGYPWTMTPLPIAFPQDDHAYGHENATEHGYEWMIGDAMLATPLYGSDYATAQTRDIYLPKGRWMDFDNGTMYEGGQTLKQFGLPAGKTPLFIGGSGVTLEEMDKAVRVVVYPVAAEAMATLTLPESEKAIGVKITGLPFGTRWKGVIVTDSHGTTVSAIPQGFGFSFVPIPGEAYTVRAVR</sequence>
<dbReference type="SUPFAM" id="SSF51011">
    <property type="entry name" value="Glycosyl hydrolase domain"/>
    <property type="match status" value="1"/>
</dbReference>
<dbReference type="PANTHER" id="PTHR43053">
    <property type="entry name" value="GLYCOSIDASE FAMILY 31"/>
    <property type="match status" value="1"/>
</dbReference>
<evidence type="ECO:0000313" key="8">
    <source>
        <dbReference type="EMBL" id="SFS13599.1"/>
    </source>
</evidence>
<protein>
    <submittedName>
        <fullName evidence="8">Alpha-glucosidase, glycosyl hydrolase family GH31</fullName>
    </submittedName>
</protein>
<dbReference type="InterPro" id="IPR000322">
    <property type="entry name" value="Glyco_hydro_31_TIM"/>
</dbReference>
<dbReference type="SUPFAM" id="SSF51445">
    <property type="entry name" value="(Trans)glycosidases"/>
    <property type="match status" value="1"/>
</dbReference>
<keyword evidence="9" id="KW-1185">Reference proteome</keyword>
<dbReference type="OrthoDB" id="176168at2"/>
<dbReference type="Gene3D" id="2.60.40.1180">
    <property type="entry name" value="Golgi alpha-mannosidase II"/>
    <property type="match status" value="1"/>
</dbReference>
<reference evidence="8 9" key="1">
    <citation type="submission" date="2016-10" db="EMBL/GenBank/DDBJ databases">
        <authorList>
            <person name="de Groot N.N."/>
        </authorList>
    </citation>
    <scope>NUCLEOTIDE SEQUENCE [LARGE SCALE GENOMIC DNA]</scope>
    <source>
        <strain evidence="8 9">DSM 21001</strain>
    </source>
</reference>
<evidence type="ECO:0000256" key="4">
    <source>
        <dbReference type="RuleBase" id="RU361185"/>
    </source>
</evidence>
<feature type="signal peptide" evidence="5">
    <location>
        <begin position="1"/>
        <end position="22"/>
    </location>
</feature>
<organism evidence="8 9">
    <name type="scientific">Granulicella pectinivorans</name>
    <dbReference type="NCBI Taxonomy" id="474950"/>
    <lineage>
        <taxon>Bacteria</taxon>
        <taxon>Pseudomonadati</taxon>
        <taxon>Acidobacteriota</taxon>
        <taxon>Terriglobia</taxon>
        <taxon>Terriglobales</taxon>
        <taxon>Acidobacteriaceae</taxon>
        <taxon>Granulicella</taxon>
    </lineage>
</organism>
<feature type="domain" description="Glycoside hydrolase family 31 TIM barrel" evidence="6">
    <location>
        <begin position="239"/>
        <end position="401"/>
    </location>
</feature>
<dbReference type="Pfam" id="PF01055">
    <property type="entry name" value="Glyco_hydro_31_2nd"/>
    <property type="match status" value="1"/>
</dbReference>
<dbReference type="GO" id="GO:0004553">
    <property type="term" value="F:hydrolase activity, hydrolyzing O-glycosyl compounds"/>
    <property type="evidence" value="ECO:0007669"/>
    <property type="project" value="InterPro"/>
</dbReference>
<dbReference type="GO" id="GO:0005975">
    <property type="term" value="P:carbohydrate metabolic process"/>
    <property type="evidence" value="ECO:0007669"/>
    <property type="project" value="InterPro"/>
</dbReference>
<evidence type="ECO:0000256" key="3">
    <source>
        <dbReference type="ARBA" id="ARBA00023295"/>
    </source>
</evidence>
<name>A0A1I6MCZ7_9BACT</name>
<dbReference type="InterPro" id="IPR048395">
    <property type="entry name" value="Glyco_hydro_31_C"/>
</dbReference>
<accession>A0A1I6MCZ7</accession>
<dbReference type="InterPro" id="IPR050985">
    <property type="entry name" value="Alpha-glycosidase_related"/>
</dbReference>
<dbReference type="InterPro" id="IPR017853">
    <property type="entry name" value="GH"/>
</dbReference>
<evidence type="ECO:0000313" key="9">
    <source>
        <dbReference type="Proteomes" id="UP000199024"/>
    </source>
</evidence>
<feature type="chain" id="PRO_5011796949" evidence="5">
    <location>
        <begin position="23"/>
        <end position="732"/>
    </location>
</feature>
<keyword evidence="5" id="KW-0732">Signal</keyword>
<dbReference type="Proteomes" id="UP000199024">
    <property type="component" value="Unassembled WGS sequence"/>
</dbReference>
<dbReference type="STRING" id="474950.SAMN05421771_2349"/>
<proteinExistence type="inferred from homology"/>
<feature type="domain" description="Glycosyl hydrolase family 31 C-terminal" evidence="7">
    <location>
        <begin position="557"/>
        <end position="644"/>
    </location>
</feature>
<keyword evidence="2 4" id="KW-0378">Hydrolase</keyword>
<dbReference type="AlphaFoldDB" id="A0A1I6MCZ7"/>
<evidence type="ECO:0000256" key="5">
    <source>
        <dbReference type="SAM" id="SignalP"/>
    </source>
</evidence>
<dbReference type="InterPro" id="IPR013780">
    <property type="entry name" value="Glyco_hydro_b"/>
</dbReference>
<evidence type="ECO:0000256" key="1">
    <source>
        <dbReference type="ARBA" id="ARBA00007806"/>
    </source>
</evidence>
<evidence type="ECO:0000259" key="6">
    <source>
        <dbReference type="Pfam" id="PF01055"/>
    </source>
</evidence>
<evidence type="ECO:0000256" key="2">
    <source>
        <dbReference type="ARBA" id="ARBA00022801"/>
    </source>
</evidence>